<feature type="transmembrane region" description="Helical" evidence="5">
    <location>
        <begin position="27"/>
        <end position="46"/>
    </location>
</feature>
<dbReference type="Pfam" id="PF02674">
    <property type="entry name" value="Colicin_V"/>
    <property type="match status" value="1"/>
</dbReference>
<evidence type="ECO:0000256" key="1">
    <source>
        <dbReference type="ARBA" id="ARBA00004141"/>
    </source>
</evidence>
<dbReference type="GO" id="GO:0016020">
    <property type="term" value="C:membrane"/>
    <property type="evidence" value="ECO:0007669"/>
    <property type="project" value="UniProtKB-SubCell"/>
</dbReference>
<feature type="transmembrane region" description="Helical" evidence="5">
    <location>
        <begin position="58"/>
        <end position="78"/>
    </location>
</feature>
<dbReference type="AlphaFoldDB" id="A0A5C6AC25"/>
<comment type="subcellular location">
    <subcellularLocation>
        <location evidence="1">Membrane</location>
        <topology evidence="1">Multi-pass membrane protein</topology>
    </subcellularLocation>
</comment>
<protein>
    <submittedName>
        <fullName evidence="6">Colicin V production protein</fullName>
    </submittedName>
</protein>
<comment type="caution">
    <text evidence="6">The sequence shown here is derived from an EMBL/GenBank/DDBJ whole genome shotgun (WGS) entry which is preliminary data.</text>
</comment>
<dbReference type="InterPro" id="IPR003825">
    <property type="entry name" value="Colicin-V_CvpA"/>
</dbReference>
<gene>
    <name evidence="6" type="ORF">Pla108_27430</name>
</gene>
<dbReference type="OrthoDB" id="272639at2"/>
<feature type="transmembrane region" description="Helical" evidence="5">
    <location>
        <begin position="98"/>
        <end position="120"/>
    </location>
</feature>
<accession>A0A5C6AC25</accession>
<evidence type="ECO:0000313" key="7">
    <source>
        <dbReference type="Proteomes" id="UP000317421"/>
    </source>
</evidence>
<keyword evidence="3 5" id="KW-1133">Transmembrane helix</keyword>
<evidence type="ECO:0000313" key="6">
    <source>
        <dbReference type="EMBL" id="TWT96966.1"/>
    </source>
</evidence>
<evidence type="ECO:0000256" key="3">
    <source>
        <dbReference type="ARBA" id="ARBA00022989"/>
    </source>
</evidence>
<organism evidence="6 7">
    <name type="scientific">Botrimarina colliarenosi</name>
    <dbReference type="NCBI Taxonomy" id="2528001"/>
    <lineage>
        <taxon>Bacteria</taxon>
        <taxon>Pseudomonadati</taxon>
        <taxon>Planctomycetota</taxon>
        <taxon>Planctomycetia</taxon>
        <taxon>Pirellulales</taxon>
        <taxon>Lacipirellulaceae</taxon>
        <taxon>Botrimarina</taxon>
    </lineage>
</organism>
<evidence type="ECO:0000256" key="2">
    <source>
        <dbReference type="ARBA" id="ARBA00022692"/>
    </source>
</evidence>
<proteinExistence type="predicted"/>
<sequence length="205" mass="22213">MFYTIAGIVFFATLAMMVQHGVWSNLISLIAIVIGGITAFGVHQPLTILIDEKTGGSYTYLLDFFVLWLTFAIVTGVLKEIAARLSKNRVNFPEQVDNFGGAAIGAFTAYVMVCFAMATFHAAPLGYDLFGSAYEFGVSPDEAKKNIDDKFAPMAPTVAWLRLCESVLSPDALGGAGFSPEIFVSQHGKHRQTNQAMDTGIVKRS</sequence>
<evidence type="ECO:0000256" key="5">
    <source>
        <dbReference type="SAM" id="Phobius"/>
    </source>
</evidence>
<keyword evidence="4 5" id="KW-0472">Membrane</keyword>
<dbReference type="EMBL" id="SJPR01000003">
    <property type="protein sequence ID" value="TWT96966.1"/>
    <property type="molecule type" value="Genomic_DNA"/>
</dbReference>
<name>A0A5C6AC25_9BACT</name>
<keyword evidence="2 5" id="KW-0812">Transmembrane</keyword>
<dbReference type="Proteomes" id="UP000317421">
    <property type="component" value="Unassembled WGS sequence"/>
</dbReference>
<evidence type="ECO:0000256" key="4">
    <source>
        <dbReference type="ARBA" id="ARBA00023136"/>
    </source>
</evidence>
<dbReference type="RefSeq" id="WP_146445464.1">
    <property type="nucleotide sequence ID" value="NZ_SJPR01000003.1"/>
</dbReference>
<keyword evidence="7" id="KW-1185">Reference proteome</keyword>
<reference evidence="6 7" key="1">
    <citation type="submission" date="2019-02" db="EMBL/GenBank/DDBJ databases">
        <title>Deep-cultivation of Planctomycetes and their phenomic and genomic characterization uncovers novel biology.</title>
        <authorList>
            <person name="Wiegand S."/>
            <person name="Jogler M."/>
            <person name="Boedeker C."/>
            <person name="Pinto D."/>
            <person name="Vollmers J."/>
            <person name="Rivas-Marin E."/>
            <person name="Kohn T."/>
            <person name="Peeters S.H."/>
            <person name="Heuer A."/>
            <person name="Rast P."/>
            <person name="Oberbeckmann S."/>
            <person name="Bunk B."/>
            <person name="Jeske O."/>
            <person name="Meyerdierks A."/>
            <person name="Storesund J.E."/>
            <person name="Kallscheuer N."/>
            <person name="Luecker S."/>
            <person name="Lage O.M."/>
            <person name="Pohl T."/>
            <person name="Merkel B.J."/>
            <person name="Hornburger P."/>
            <person name="Mueller R.-W."/>
            <person name="Bruemmer F."/>
            <person name="Labrenz M."/>
            <person name="Spormann A.M."/>
            <person name="Op Den Camp H."/>
            <person name="Overmann J."/>
            <person name="Amann R."/>
            <person name="Jetten M.S.M."/>
            <person name="Mascher T."/>
            <person name="Medema M.H."/>
            <person name="Devos D.P."/>
            <person name="Kaster A.-K."/>
            <person name="Ovreas L."/>
            <person name="Rohde M."/>
            <person name="Galperin M.Y."/>
            <person name="Jogler C."/>
        </authorList>
    </citation>
    <scope>NUCLEOTIDE SEQUENCE [LARGE SCALE GENOMIC DNA]</scope>
    <source>
        <strain evidence="6 7">Pla108</strain>
    </source>
</reference>
<dbReference type="GO" id="GO:0009403">
    <property type="term" value="P:toxin biosynthetic process"/>
    <property type="evidence" value="ECO:0007669"/>
    <property type="project" value="InterPro"/>
</dbReference>